<dbReference type="InterPro" id="IPR036047">
    <property type="entry name" value="F-box-like_dom_sf"/>
</dbReference>
<feature type="compositionally biased region" description="Acidic residues" evidence="1">
    <location>
        <begin position="503"/>
        <end position="514"/>
    </location>
</feature>
<dbReference type="SUPFAM" id="SSF81383">
    <property type="entry name" value="F-box domain"/>
    <property type="match status" value="1"/>
</dbReference>
<dbReference type="SUPFAM" id="SSF52047">
    <property type="entry name" value="RNI-like"/>
    <property type="match status" value="1"/>
</dbReference>
<sequence>MASTPTLNHTDHCAELPNEILLLILQNCPRSTLKNVRLATKTLEQLATPVLWSKVVLIPNLNCIHGFVEALEGSPVLVHITKLVYDARFAKFFERVKAEIPHVPFVDTTSREHSLDVATQGRFQPQEDMGVEVSMLAKALRLLPNLRALRVREIEGLRHPGPSSPLATFKIPYYYQKMCKKYRVILDASKYSSMSGTPGRSYTKGILTAAYSSNTRLHSLKTMNIDGRGMFGLVAPRPTGANPQLRLLRDVLQDLQELELGFQKDSLVSMANNIEAISFLLKAARKLKRLRLRMSDCTLTRCQFVADEFPSDLATLLETPAAGWIHRPLVPRLETLTLDGCVCHDQDLLHLLKLHSATLRHLKLSHIALLGVGARRKCWVNLIKRFKTDLKLTSISFSGSFNNGGRQQWFVATDSVDPNRLKARVERYVVDKRVRECPLERVAIKPDQADVDKPVNGEEWEGDLTWTMVYNSRFSNQVVWELAQPSFGISSSMNTSNPSSVAAEDDSLATDSAADDDYSWSDGWYVPHDNNTVVLCTKKKPPKGPGLVISEPDIFKTMVDLVTFKSPSQSSYSSSQTTTSSWYSSGA</sequence>
<gene>
    <name evidence="2" type="ORF">PV06_03134</name>
</gene>
<evidence type="ECO:0000256" key="1">
    <source>
        <dbReference type="SAM" id="MobiDB-lite"/>
    </source>
</evidence>
<dbReference type="HOGENOM" id="CLU_031206_0_0_1"/>
<feature type="region of interest" description="Disordered" evidence="1">
    <location>
        <begin position="491"/>
        <end position="514"/>
    </location>
</feature>
<reference evidence="2 3" key="1">
    <citation type="submission" date="2015-01" db="EMBL/GenBank/DDBJ databases">
        <title>The Genome Sequence of Exophiala oligosperma CBS72588.</title>
        <authorList>
            <consortium name="The Broad Institute Genomics Platform"/>
            <person name="Cuomo C."/>
            <person name="de Hoog S."/>
            <person name="Gorbushina A."/>
            <person name="Stielow B."/>
            <person name="Teixiera M."/>
            <person name="Abouelleil A."/>
            <person name="Chapman S.B."/>
            <person name="Priest M."/>
            <person name="Young S.K."/>
            <person name="Wortman J."/>
            <person name="Nusbaum C."/>
            <person name="Birren B."/>
        </authorList>
    </citation>
    <scope>NUCLEOTIDE SEQUENCE [LARGE SCALE GENOMIC DNA]</scope>
    <source>
        <strain evidence="2 3">CBS 72588</strain>
    </source>
</reference>
<dbReference type="AlphaFoldDB" id="A0A0D2AXW5"/>
<dbReference type="STRING" id="215243.A0A0D2AXW5"/>
<dbReference type="InterPro" id="IPR032675">
    <property type="entry name" value="LRR_dom_sf"/>
</dbReference>
<keyword evidence="3" id="KW-1185">Reference proteome</keyword>
<evidence type="ECO:0000313" key="3">
    <source>
        <dbReference type="Proteomes" id="UP000053342"/>
    </source>
</evidence>
<accession>A0A0D2AXW5</accession>
<organism evidence="2 3">
    <name type="scientific">Exophiala oligosperma</name>
    <dbReference type="NCBI Taxonomy" id="215243"/>
    <lineage>
        <taxon>Eukaryota</taxon>
        <taxon>Fungi</taxon>
        <taxon>Dikarya</taxon>
        <taxon>Ascomycota</taxon>
        <taxon>Pezizomycotina</taxon>
        <taxon>Eurotiomycetes</taxon>
        <taxon>Chaetothyriomycetidae</taxon>
        <taxon>Chaetothyriales</taxon>
        <taxon>Herpotrichiellaceae</taxon>
        <taxon>Exophiala</taxon>
    </lineage>
</organism>
<feature type="region of interest" description="Disordered" evidence="1">
    <location>
        <begin position="566"/>
        <end position="587"/>
    </location>
</feature>
<dbReference type="RefSeq" id="XP_016264897.1">
    <property type="nucleotide sequence ID" value="XM_016403892.1"/>
</dbReference>
<protein>
    <submittedName>
        <fullName evidence="2">Uncharacterized protein</fullName>
    </submittedName>
</protein>
<proteinExistence type="predicted"/>
<dbReference type="GeneID" id="27355208"/>
<dbReference type="EMBL" id="KN847334">
    <property type="protein sequence ID" value="KIW44681.1"/>
    <property type="molecule type" value="Genomic_DNA"/>
</dbReference>
<dbReference type="Gene3D" id="3.80.10.10">
    <property type="entry name" value="Ribonuclease Inhibitor"/>
    <property type="match status" value="1"/>
</dbReference>
<feature type="compositionally biased region" description="Low complexity" evidence="1">
    <location>
        <begin position="491"/>
        <end position="502"/>
    </location>
</feature>
<name>A0A0D2AXW5_9EURO</name>
<evidence type="ECO:0000313" key="2">
    <source>
        <dbReference type="EMBL" id="KIW44681.1"/>
    </source>
</evidence>
<dbReference type="VEuPathDB" id="FungiDB:PV06_03134"/>
<dbReference type="Proteomes" id="UP000053342">
    <property type="component" value="Unassembled WGS sequence"/>
</dbReference>
<dbReference type="OrthoDB" id="5422579at2759"/>